<name>A0ABV3DYV5_9ACTN</name>
<gene>
    <name evidence="2" type="ORF">AB0C36_41800</name>
</gene>
<feature type="domain" description="N-acetyltransferase" evidence="1">
    <location>
        <begin position="6"/>
        <end position="92"/>
    </location>
</feature>
<dbReference type="InterPro" id="IPR045057">
    <property type="entry name" value="Gcn5-rel_NAT"/>
</dbReference>
<keyword evidence="2" id="KW-0808">Transferase</keyword>
<dbReference type="InterPro" id="IPR031165">
    <property type="entry name" value="GNAT_YJDJ"/>
</dbReference>
<evidence type="ECO:0000313" key="3">
    <source>
        <dbReference type="Proteomes" id="UP001551482"/>
    </source>
</evidence>
<dbReference type="EC" id="2.3.1.-" evidence="2"/>
<dbReference type="Proteomes" id="UP001551482">
    <property type="component" value="Unassembled WGS sequence"/>
</dbReference>
<evidence type="ECO:0000313" key="2">
    <source>
        <dbReference type="EMBL" id="MEU8140014.1"/>
    </source>
</evidence>
<sequence>MDVTVVHLPENDRYEVRVDGQTAGYSEYMATEEVTVFTHTEVSDKFEGMGLGGKLLKGALDDVRASGRGVLPLCPFMKGWIERHPEYQDLLVEDPRGEAAG</sequence>
<accession>A0ABV3DYV5</accession>
<dbReference type="EMBL" id="JBEZFP010000226">
    <property type="protein sequence ID" value="MEU8140014.1"/>
    <property type="molecule type" value="Genomic_DNA"/>
</dbReference>
<dbReference type="Gene3D" id="3.40.630.30">
    <property type="match status" value="1"/>
</dbReference>
<protein>
    <submittedName>
        <fullName evidence="2">GNAT family N-acetyltransferase</fullName>
        <ecNumber evidence="2">2.3.1.-</ecNumber>
    </submittedName>
</protein>
<dbReference type="PROSITE" id="PS51729">
    <property type="entry name" value="GNAT_YJDJ"/>
    <property type="match status" value="1"/>
</dbReference>
<dbReference type="GO" id="GO:0016746">
    <property type="term" value="F:acyltransferase activity"/>
    <property type="evidence" value="ECO:0007669"/>
    <property type="project" value="UniProtKB-KW"/>
</dbReference>
<reference evidence="2 3" key="1">
    <citation type="submission" date="2024-06" db="EMBL/GenBank/DDBJ databases">
        <title>The Natural Products Discovery Center: Release of the First 8490 Sequenced Strains for Exploring Actinobacteria Biosynthetic Diversity.</title>
        <authorList>
            <person name="Kalkreuter E."/>
            <person name="Kautsar S.A."/>
            <person name="Yang D."/>
            <person name="Bader C.D."/>
            <person name="Teijaro C.N."/>
            <person name="Fluegel L."/>
            <person name="Davis C.M."/>
            <person name="Simpson J.R."/>
            <person name="Lauterbach L."/>
            <person name="Steele A.D."/>
            <person name="Gui C."/>
            <person name="Meng S."/>
            <person name="Li G."/>
            <person name="Viehrig K."/>
            <person name="Ye F."/>
            <person name="Su P."/>
            <person name="Kiefer A.F."/>
            <person name="Nichols A."/>
            <person name="Cepeda A.J."/>
            <person name="Yan W."/>
            <person name="Fan B."/>
            <person name="Jiang Y."/>
            <person name="Adhikari A."/>
            <person name="Zheng C.-J."/>
            <person name="Schuster L."/>
            <person name="Cowan T.M."/>
            <person name="Smanski M.J."/>
            <person name="Chevrette M.G."/>
            <person name="De Carvalho L.P.S."/>
            <person name="Shen B."/>
        </authorList>
    </citation>
    <scope>NUCLEOTIDE SEQUENCE [LARGE SCALE GENOMIC DNA]</scope>
    <source>
        <strain evidence="2 3">NPDC048946</strain>
    </source>
</reference>
<dbReference type="Pfam" id="PF14542">
    <property type="entry name" value="Acetyltransf_CG"/>
    <property type="match status" value="1"/>
</dbReference>
<evidence type="ECO:0000259" key="1">
    <source>
        <dbReference type="PROSITE" id="PS51729"/>
    </source>
</evidence>
<comment type="caution">
    <text evidence="2">The sequence shown here is derived from an EMBL/GenBank/DDBJ whole genome shotgun (WGS) entry which is preliminary data.</text>
</comment>
<dbReference type="SUPFAM" id="SSF55729">
    <property type="entry name" value="Acyl-CoA N-acyltransferases (Nat)"/>
    <property type="match status" value="1"/>
</dbReference>
<dbReference type="PANTHER" id="PTHR31435:SF10">
    <property type="entry name" value="BSR4717 PROTEIN"/>
    <property type="match status" value="1"/>
</dbReference>
<dbReference type="PANTHER" id="PTHR31435">
    <property type="entry name" value="PROTEIN NATD1"/>
    <property type="match status" value="1"/>
</dbReference>
<dbReference type="InterPro" id="IPR016181">
    <property type="entry name" value="Acyl_CoA_acyltransferase"/>
</dbReference>
<keyword evidence="2" id="KW-0012">Acyltransferase</keyword>
<keyword evidence="3" id="KW-1185">Reference proteome</keyword>
<proteinExistence type="predicted"/>
<dbReference type="RefSeq" id="WP_358364712.1">
    <property type="nucleotide sequence ID" value="NZ_JBEZFP010000226.1"/>
</dbReference>
<organism evidence="2 3">
    <name type="scientific">Streptodolium elevatio</name>
    <dbReference type="NCBI Taxonomy" id="3157996"/>
    <lineage>
        <taxon>Bacteria</taxon>
        <taxon>Bacillati</taxon>
        <taxon>Actinomycetota</taxon>
        <taxon>Actinomycetes</taxon>
        <taxon>Kitasatosporales</taxon>
        <taxon>Streptomycetaceae</taxon>
        <taxon>Streptodolium</taxon>
    </lineage>
</organism>